<dbReference type="EMBL" id="CP151767">
    <property type="protein sequence ID" value="WZU67044.1"/>
    <property type="molecule type" value="Genomic_DNA"/>
</dbReference>
<name>A0AAN0M968_9RHOB</name>
<dbReference type="RefSeq" id="WP_342076356.1">
    <property type="nucleotide sequence ID" value="NZ_CP151767.2"/>
</dbReference>
<dbReference type="KEGG" id="yrh:AABB31_19085"/>
<protein>
    <submittedName>
        <fullName evidence="1">Uncharacterized protein</fullName>
    </submittedName>
</protein>
<evidence type="ECO:0000313" key="1">
    <source>
        <dbReference type="EMBL" id="WZU67044.1"/>
    </source>
</evidence>
<reference evidence="1 2" key="2">
    <citation type="submission" date="2024-08" db="EMBL/GenBank/DDBJ databases">
        <title>Phylogenomic analyses of a clade within the roseobacter group suggest taxonomic reassignments of species of the genera Aestuariivita, Citreicella, Loktanella, Nautella, Pelagibaca, Ruegeria, Thalassobius, Thiobacimonas and Tropicibacter, and the proposal o.</title>
        <authorList>
            <person name="Jeon C.O."/>
        </authorList>
    </citation>
    <scope>NUCLEOTIDE SEQUENCE [LARGE SCALE GENOMIC DNA]</scope>
    <source>
        <strain evidence="1 2">SS1-5</strain>
    </source>
</reference>
<gene>
    <name evidence="1" type="ORF">AABB31_19085</name>
</gene>
<reference evidence="2" key="1">
    <citation type="submission" date="2024-04" db="EMBL/GenBank/DDBJ databases">
        <title>Phylogenomic analyses of a clade within the roseobacter group suggest taxonomic reassignments of species of the genera Aestuariivita, Citreicella, Loktanella, Nautella, Pelagibaca, Ruegeria, Thalassobius, Thiobacimonas and Tropicibacter, and the proposal o.</title>
        <authorList>
            <person name="Jeon C.O."/>
        </authorList>
    </citation>
    <scope>NUCLEOTIDE SEQUENCE [LARGE SCALE GENOMIC DNA]</scope>
    <source>
        <strain evidence="2">SS1-5</strain>
    </source>
</reference>
<sequence>MSSPTMADPAPSLPLEIPDKPILSTAEVVSLAEVAVRRAEKFGTLIDTLESGVNKRAADAAESLDRAGFQSKDQQAAADKAAAIARREVVTNSSDARWAHLKELNAAADSLATTAQLWASPVTVLARAGLGTQERSNFQQRLEGSGIVDLRNAALLAVATDNKIMGAAIVAILDRMPARSRPFSARDLADKLVGE</sequence>
<dbReference type="AlphaFoldDB" id="A0AAN0M968"/>
<keyword evidence="2" id="KW-1185">Reference proteome</keyword>
<organism evidence="1 2">
    <name type="scientific">Yoonia rhodophyticola</name>
    <dbReference type="NCBI Taxonomy" id="3137370"/>
    <lineage>
        <taxon>Bacteria</taxon>
        <taxon>Pseudomonadati</taxon>
        <taxon>Pseudomonadota</taxon>
        <taxon>Alphaproteobacteria</taxon>
        <taxon>Rhodobacterales</taxon>
        <taxon>Paracoccaceae</taxon>
        <taxon>Yoonia</taxon>
    </lineage>
</organism>
<accession>A0AAN0M968</accession>
<proteinExistence type="predicted"/>
<evidence type="ECO:0000313" key="2">
    <source>
        <dbReference type="Proteomes" id="UP001470809"/>
    </source>
</evidence>
<dbReference type="Proteomes" id="UP001470809">
    <property type="component" value="Chromosome"/>
</dbReference>